<proteinExistence type="predicted"/>
<evidence type="ECO:0000313" key="1">
    <source>
        <dbReference type="EMBL" id="KAG5458867.1"/>
    </source>
</evidence>
<organism evidence="1 2">
    <name type="scientific">Olpidium bornovanus</name>
    <dbReference type="NCBI Taxonomy" id="278681"/>
    <lineage>
        <taxon>Eukaryota</taxon>
        <taxon>Fungi</taxon>
        <taxon>Fungi incertae sedis</taxon>
        <taxon>Olpidiomycota</taxon>
        <taxon>Olpidiomycotina</taxon>
        <taxon>Olpidiomycetes</taxon>
        <taxon>Olpidiales</taxon>
        <taxon>Olpidiaceae</taxon>
        <taxon>Olpidium</taxon>
    </lineage>
</organism>
<dbReference type="AlphaFoldDB" id="A0A8H7ZTG0"/>
<accession>A0A8H7ZTG0</accession>
<sequence length="61" mass="6523">MRSAILTKEALSASLRSLSFRRKCLSSTTVPTTTAAAATTTEPMMIAPPFVSTARVMRVCC</sequence>
<dbReference type="Proteomes" id="UP000673691">
    <property type="component" value="Unassembled WGS sequence"/>
</dbReference>
<gene>
    <name evidence="1" type="ORF">BJ554DRAFT_828</name>
</gene>
<comment type="caution">
    <text evidence="1">The sequence shown here is derived from an EMBL/GenBank/DDBJ whole genome shotgun (WGS) entry which is preliminary data.</text>
</comment>
<reference evidence="1 2" key="1">
    <citation type="journal article" name="Sci. Rep.">
        <title>Genome-scale phylogenetic analyses confirm Olpidium as the closest living zoosporic fungus to the non-flagellated, terrestrial fungi.</title>
        <authorList>
            <person name="Chang Y."/>
            <person name="Rochon D."/>
            <person name="Sekimoto S."/>
            <person name="Wang Y."/>
            <person name="Chovatia M."/>
            <person name="Sandor L."/>
            <person name="Salamov A."/>
            <person name="Grigoriev I.V."/>
            <person name="Stajich J.E."/>
            <person name="Spatafora J.W."/>
        </authorList>
    </citation>
    <scope>NUCLEOTIDE SEQUENCE [LARGE SCALE GENOMIC DNA]</scope>
    <source>
        <strain evidence="1">S191</strain>
    </source>
</reference>
<name>A0A8H7ZTG0_9FUNG</name>
<evidence type="ECO:0000313" key="2">
    <source>
        <dbReference type="Proteomes" id="UP000673691"/>
    </source>
</evidence>
<keyword evidence="2" id="KW-1185">Reference proteome</keyword>
<protein>
    <submittedName>
        <fullName evidence="1">Uncharacterized protein</fullName>
    </submittedName>
</protein>
<dbReference type="EMBL" id="JAEFCI010007785">
    <property type="protein sequence ID" value="KAG5458867.1"/>
    <property type="molecule type" value="Genomic_DNA"/>
</dbReference>
<feature type="non-terminal residue" evidence="1">
    <location>
        <position position="61"/>
    </location>
</feature>